<dbReference type="GO" id="GO:0016020">
    <property type="term" value="C:membrane"/>
    <property type="evidence" value="ECO:0007669"/>
    <property type="project" value="InterPro"/>
</dbReference>
<proteinExistence type="predicted"/>
<sequence length="81" mass="9239">MSLSLSAYRNEYNGTKDDGAYLSLSMPWGKQRHGELQHTTVNRNDTTHQVGYSDRIDEHNTYQLRAGSSRSGAKRERVLQP</sequence>
<feature type="region of interest" description="Disordered" evidence="1">
    <location>
        <begin position="1"/>
        <end position="20"/>
    </location>
</feature>
<dbReference type="GO" id="GO:0015473">
    <property type="term" value="F:fimbrial usher porin activity"/>
    <property type="evidence" value="ECO:0007669"/>
    <property type="project" value="InterPro"/>
</dbReference>
<feature type="compositionally biased region" description="Polar residues" evidence="1">
    <location>
        <begin position="61"/>
        <end position="71"/>
    </location>
</feature>
<feature type="region of interest" description="Disordered" evidence="1">
    <location>
        <begin position="44"/>
        <end position="81"/>
    </location>
</feature>
<gene>
    <name evidence="2" type="ORF">NCTC12965_01075</name>
</gene>
<dbReference type="Pfam" id="PF00577">
    <property type="entry name" value="Usher"/>
    <property type="match status" value="1"/>
</dbReference>
<protein>
    <submittedName>
        <fullName evidence="2">Putative fimbrial outer membrane usher protein StfC</fullName>
    </submittedName>
</protein>
<dbReference type="AlphaFoldDB" id="A0A4U9TMN1"/>
<evidence type="ECO:0000313" key="2">
    <source>
        <dbReference type="EMBL" id="VTR20663.1"/>
    </source>
</evidence>
<dbReference type="InterPro" id="IPR000015">
    <property type="entry name" value="Fimb_usher"/>
</dbReference>
<evidence type="ECO:0000256" key="1">
    <source>
        <dbReference type="SAM" id="MobiDB-lite"/>
    </source>
</evidence>
<accession>A0A4U9TMN1</accession>
<dbReference type="EMBL" id="CABEEZ010000021">
    <property type="protein sequence ID" value="VTR20663.1"/>
    <property type="molecule type" value="Genomic_DNA"/>
</dbReference>
<dbReference type="GO" id="GO:0009297">
    <property type="term" value="P:pilus assembly"/>
    <property type="evidence" value="ECO:0007669"/>
    <property type="project" value="InterPro"/>
</dbReference>
<reference evidence="2" key="1">
    <citation type="submission" date="2019-05" db="EMBL/GenBank/DDBJ databases">
        <authorList>
            <consortium name="Pathogen Informatics"/>
        </authorList>
    </citation>
    <scope>NUCLEOTIDE SEQUENCE [LARGE SCALE GENOMIC DNA]</scope>
    <source>
        <strain evidence="2">NCTC12965</strain>
    </source>
</reference>
<organism evidence="2">
    <name type="scientific">Serratia fonticola</name>
    <dbReference type="NCBI Taxonomy" id="47917"/>
    <lineage>
        <taxon>Bacteria</taxon>
        <taxon>Pseudomonadati</taxon>
        <taxon>Pseudomonadota</taxon>
        <taxon>Gammaproteobacteria</taxon>
        <taxon>Enterobacterales</taxon>
        <taxon>Yersiniaceae</taxon>
        <taxon>Serratia</taxon>
    </lineage>
</organism>
<name>A0A4U9TMN1_SERFO</name>